<evidence type="ECO:0000256" key="2">
    <source>
        <dbReference type="ARBA" id="ARBA00022729"/>
    </source>
</evidence>
<organism evidence="13 14">
    <name type="scientific">Planosporangium mesophilum</name>
    <dbReference type="NCBI Taxonomy" id="689768"/>
    <lineage>
        <taxon>Bacteria</taxon>
        <taxon>Bacillati</taxon>
        <taxon>Actinomycetota</taxon>
        <taxon>Actinomycetes</taxon>
        <taxon>Micromonosporales</taxon>
        <taxon>Micromonosporaceae</taxon>
        <taxon>Planosporangium</taxon>
    </lineage>
</organism>
<feature type="region of interest" description="Disordered" evidence="10">
    <location>
        <begin position="32"/>
        <end position="69"/>
    </location>
</feature>
<dbReference type="Gene3D" id="3.40.710.10">
    <property type="entry name" value="DD-peptidase/beta-lactamase superfamily"/>
    <property type="match status" value="1"/>
</dbReference>
<feature type="transmembrane region" description="Helical" evidence="11">
    <location>
        <begin position="78"/>
        <end position="98"/>
    </location>
</feature>
<evidence type="ECO:0000259" key="12">
    <source>
        <dbReference type="Pfam" id="PF00768"/>
    </source>
</evidence>
<keyword evidence="2" id="KW-0732">Signal</keyword>
<protein>
    <recommendedName>
        <fullName evidence="12">Peptidase S11 D-alanyl-D-alanine carboxypeptidase A N-terminal domain-containing protein</fullName>
    </recommendedName>
</protein>
<dbReference type="Proteomes" id="UP000599074">
    <property type="component" value="Unassembled WGS sequence"/>
</dbReference>
<accession>A0A8J3TBJ6</accession>
<keyword evidence="4" id="KW-0133">Cell shape</keyword>
<dbReference type="GO" id="GO:0071555">
    <property type="term" value="P:cell wall organization"/>
    <property type="evidence" value="ECO:0007669"/>
    <property type="project" value="UniProtKB-KW"/>
</dbReference>
<dbReference type="PANTHER" id="PTHR21581">
    <property type="entry name" value="D-ALANYL-D-ALANINE CARBOXYPEPTIDASE"/>
    <property type="match status" value="1"/>
</dbReference>
<evidence type="ECO:0000313" key="14">
    <source>
        <dbReference type="Proteomes" id="UP000599074"/>
    </source>
</evidence>
<dbReference type="AlphaFoldDB" id="A0A8J3TBJ6"/>
<keyword evidence="11" id="KW-0472">Membrane</keyword>
<dbReference type="GO" id="GO:0009002">
    <property type="term" value="F:serine-type D-Ala-D-Ala carboxypeptidase activity"/>
    <property type="evidence" value="ECO:0007669"/>
    <property type="project" value="InterPro"/>
</dbReference>
<evidence type="ECO:0000256" key="9">
    <source>
        <dbReference type="RuleBase" id="RU004016"/>
    </source>
</evidence>
<feature type="active site" description="Proton acceptor" evidence="7">
    <location>
        <position position="157"/>
    </location>
</feature>
<feature type="compositionally biased region" description="Gly residues" evidence="10">
    <location>
        <begin position="43"/>
        <end position="59"/>
    </location>
</feature>
<reference evidence="13" key="1">
    <citation type="submission" date="2021-01" db="EMBL/GenBank/DDBJ databases">
        <title>Whole genome shotgun sequence of Planosporangium mesophilum NBRC 109066.</title>
        <authorList>
            <person name="Komaki H."/>
            <person name="Tamura T."/>
        </authorList>
    </citation>
    <scope>NUCLEOTIDE SEQUENCE</scope>
    <source>
        <strain evidence="13">NBRC 109066</strain>
    </source>
</reference>
<feature type="active site" description="Acyl-ester intermediate" evidence="7">
    <location>
        <position position="154"/>
    </location>
</feature>
<evidence type="ECO:0000256" key="4">
    <source>
        <dbReference type="ARBA" id="ARBA00022960"/>
    </source>
</evidence>
<feature type="active site" evidence="7">
    <location>
        <position position="221"/>
    </location>
</feature>
<feature type="binding site" evidence="8">
    <location>
        <position position="321"/>
    </location>
    <ligand>
        <name>substrate</name>
    </ligand>
</feature>
<dbReference type="PRINTS" id="PR00725">
    <property type="entry name" value="DADACBPTASE1"/>
</dbReference>
<comment type="caution">
    <text evidence="13">The sequence shown here is derived from an EMBL/GenBank/DDBJ whole genome shotgun (WGS) entry which is preliminary data.</text>
</comment>
<dbReference type="GO" id="GO:0006508">
    <property type="term" value="P:proteolysis"/>
    <property type="evidence" value="ECO:0007669"/>
    <property type="project" value="InterPro"/>
</dbReference>
<sequence length="475" mass="47747">MTRQAGADHRQAGAGTLRCGVFKLARWHGAGEGSSVAMTGDSVTGGSGTEGSGGSGTEGSGVAEETPSVAPERRSLHLLVPALAIVVLLAALVGVQLVRPVPRGELRLSVPDSLTLPGQVTDVPWPAQGQARLDVDGLGTLGGSGADRPIPIGSVAKVMTAYVVLADHPLAPGQAGPSITVTAADVDDYESRIPGGQSLVAVEAGQPLTERQALEALLLPSANNVAQILAKWDAGSVEAFVAKMNAAAVQLGLVDTHYTDPSGLAPSTVSTADDQTVLAQRALTMPAFAEIVALPSTVLPVAGAVTNYNSLLGTDGVVGVKTGSTDEAGGNLVFAARLTVAGRTLTVVGAVLGQPGTGTPQQLAAANGVTRGLLAAARRLVQTYPALPAGTVGQVRGAWGASVAVRTAAPVQIVGWPGLTVGVRAKPAEFGGRPRAGQVVGALTVHTGLGDTAVDLTAGGTLSEPSAWWRLTRTR</sequence>
<keyword evidence="14" id="KW-1185">Reference proteome</keyword>
<gene>
    <name evidence="13" type="ORF">Pme01_30850</name>
</gene>
<keyword evidence="11" id="KW-0812">Transmembrane</keyword>
<dbReference type="InterPro" id="IPR018044">
    <property type="entry name" value="Peptidase_S11"/>
</dbReference>
<dbReference type="GO" id="GO:0009252">
    <property type="term" value="P:peptidoglycan biosynthetic process"/>
    <property type="evidence" value="ECO:0007669"/>
    <property type="project" value="UniProtKB-KW"/>
</dbReference>
<feature type="domain" description="Peptidase S11 D-alanyl-D-alanine carboxypeptidase A N-terminal" evidence="12">
    <location>
        <begin position="146"/>
        <end position="338"/>
    </location>
</feature>
<keyword evidence="5" id="KW-0573">Peptidoglycan synthesis</keyword>
<evidence type="ECO:0000256" key="8">
    <source>
        <dbReference type="PIRSR" id="PIRSR618044-2"/>
    </source>
</evidence>
<dbReference type="SUPFAM" id="SSF56601">
    <property type="entry name" value="beta-lactamase/transpeptidase-like"/>
    <property type="match status" value="1"/>
</dbReference>
<evidence type="ECO:0000256" key="6">
    <source>
        <dbReference type="ARBA" id="ARBA00023316"/>
    </source>
</evidence>
<keyword evidence="6" id="KW-0961">Cell wall biogenesis/degradation</keyword>
<dbReference type="InterPro" id="IPR001967">
    <property type="entry name" value="Peptidase_S11_N"/>
</dbReference>
<dbReference type="InterPro" id="IPR012338">
    <property type="entry name" value="Beta-lactam/transpept-like"/>
</dbReference>
<evidence type="ECO:0000256" key="5">
    <source>
        <dbReference type="ARBA" id="ARBA00022984"/>
    </source>
</evidence>
<keyword evidence="3" id="KW-0378">Hydrolase</keyword>
<evidence type="ECO:0000256" key="11">
    <source>
        <dbReference type="SAM" id="Phobius"/>
    </source>
</evidence>
<dbReference type="PANTHER" id="PTHR21581:SF33">
    <property type="entry name" value="D-ALANYL-D-ALANINE CARBOXYPEPTIDASE DACB"/>
    <property type="match status" value="1"/>
</dbReference>
<name>A0A8J3TBJ6_9ACTN</name>
<evidence type="ECO:0000256" key="10">
    <source>
        <dbReference type="SAM" id="MobiDB-lite"/>
    </source>
</evidence>
<dbReference type="EMBL" id="BOON01000028">
    <property type="protein sequence ID" value="GII23488.1"/>
    <property type="molecule type" value="Genomic_DNA"/>
</dbReference>
<evidence type="ECO:0000313" key="13">
    <source>
        <dbReference type="EMBL" id="GII23488.1"/>
    </source>
</evidence>
<dbReference type="Pfam" id="PF00768">
    <property type="entry name" value="Peptidase_S11"/>
    <property type="match status" value="1"/>
</dbReference>
<comment type="similarity">
    <text evidence="1 9">Belongs to the peptidase S11 family.</text>
</comment>
<keyword evidence="11" id="KW-1133">Transmembrane helix</keyword>
<dbReference type="GO" id="GO:0008360">
    <property type="term" value="P:regulation of cell shape"/>
    <property type="evidence" value="ECO:0007669"/>
    <property type="project" value="UniProtKB-KW"/>
</dbReference>
<evidence type="ECO:0000256" key="7">
    <source>
        <dbReference type="PIRSR" id="PIRSR618044-1"/>
    </source>
</evidence>
<evidence type="ECO:0000256" key="1">
    <source>
        <dbReference type="ARBA" id="ARBA00007164"/>
    </source>
</evidence>
<proteinExistence type="inferred from homology"/>
<evidence type="ECO:0000256" key="3">
    <source>
        <dbReference type="ARBA" id="ARBA00022801"/>
    </source>
</evidence>